<evidence type="ECO:0000313" key="3">
    <source>
        <dbReference type="Proteomes" id="UP001066276"/>
    </source>
</evidence>
<keyword evidence="1" id="KW-0472">Membrane</keyword>
<keyword evidence="1" id="KW-1133">Transmembrane helix</keyword>
<feature type="transmembrane region" description="Helical" evidence="1">
    <location>
        <begin position="49"/>
        <end position="69"/>
    </location>
</feature>
<name>A0AAV7PM49_PLEWA</name>
<keyword evidence="3" id="KW-1185">Reference proteome</keyword>
<dbReference type="EMBL" id="JANPWB010000011">
    <property type="protein sequence ID" value="KAJ1128482.1"/>
    <property type="molecule type" value="Genomic_DNA"/>
</dbReference>
<reference evidence="2" key="1">
    <citation type="journal article" date="2022" name="bioRxiv">
        <title>Sequencing and chromosome-scale assembly of the giantPleurodeles waltlgenome.</title>
        <authorList>
            <person name="Brown T."/>
            <person name="Elewa A."/>
            <person name="Iarovenko S."/>
            <person name="Subramanian E."/>
            <person name="Araus A.J."/>
            <person name="Petzold A."/>
            <person name="Susuki M."/>
            <person name="Suzuki K.-i.T."/>
            <person name="Hayashi T."/>
            <person name="Toyoda A."/>
            <person name="Oliveira C."/>
            <person name="Osipova E."/>
            <person name="Leigh N.D."/>
            <person name="Simon A."/>
            <person name="Yun M.H."/>
        </authorList>
    </citation>
    <scope>NUCLEOTIDE SEQUENCE</scope>
    <source>
        <strain evidence="2">20211129_DDA</strain>
        <tissue evidence="2">Liver</tissue>
    </source>
</reference>
<proteinExistence type="predicted"/>
<accession>A0AAV7PM49</accession>
<feature type="transmembrane region" description="Helical" evidence="1">
    <location>
        <begin position="89"/>
        <end position="108"/>
    </location>
</feature>
<comment type="caution">
    <text evidence="2">The sequence shown here is derived from an EMBL/GenBank/DDBJ whole genome shotgun (WGS) entry which is preliminary data.</text>
</comment>
<evidence type="ECO:0000313" key="2">
    <source>
        <dbReference type="EMBL" id="KAJ1128482.1"/>
    </source>
</evidence>
<evidence type="ECO:0000256" key="1">
    <source>
        <dbReference type="SAM" id="Phobius"/>
    </source>
</evidence>
<organism evidence="2 3">
    <name type="scientific">Pleurodeles waltl</name>
    <name type="common">Iberian ribbed newt</name>
    <dbReference type="NCBI Taxonomy" id="8319"/>
    <lineage>
        <taxon>Eukaryota</taxon>
        <taxon>Metazoa</taxon>
        <taxon>Chordata</taxon>
        <taxon>Craniata</taxon>
        <taxon>Vertebrata</taxon>
        <taxon>Euteleostomi</taxon>
        <taxon>Amphibia</taxon>
        <taxon>Batrachia</taxon>
        <taxon>Caudata</taxon>
        <taxon>Salamandroidea</taxon>
        <taxon>Salamandridae</taxon>
        <taxon>Pleurodelinae</taxon>
        <taxon>Pleurodeles</taxon>
    </lineage>
</organism>
<dbReference type="AlphaFoldDB" id="A0AAV7PM49"/>
<gene>
    <name evidence="2" type="ORF">NDU88_006860</name>
</gene>
<dbReference type="Proteomes" id="UP001066276">
    <property type="component" value="Chromosome 7"/>
</dbReference>
<keyword evidence="1" id="KW-0812">Transmembrane</keyword>
<sequence>MRGKRASAGARTETQSGWHTACWAPRTAGRVELGQGALLASGAWLLRDLFGGFLFSSFAGLLATLGHFYGAFGLAKEDFVAMVPYFYRSTGAVVARRVASVLLFLPLLS</sequence>
<protein>
    <submittedName>
        <fullName evidence="2">Uncharacterized protein</fullName>
    </submittedName>
</protein>